<dbReference type="PANTHER" id="PTHR31834">
    <property type="entry name" value="INITIATION-SPECIFIC ALPHA-1,6-MANNOSYLTRANSFERASE"/>
    <property type="match status" value="1"/>
</dbReference>
<dbReference type="GO" id="GO:0000136">
    <property type="term" value="C:mannan polymerase complex"/>
    <property type="evidence" value="ECO:0007669"/>
    <property type="project" value="TreeGrafter"/>
</dbReference>
<dbReference type="GO" id="GO:0006487">
    <property type="term" value="P:protein N-linked glycosylation"/>
    <property type="evidence" value="ECO:0007669"/>
    <property type="project" value="TreeGrafter"/>
</dbReference>
<dbReference type="Proteomes" id="UP001465755">
    <property type="component" value="Unassembled WGS sequence"/>
</dbReference>
<dbReference type="PANTHER" id="PTHR31834:SF1">
    <property type="entry name" value="INITIATION-SPECIFIC ALPHA-1,6-MANNOSYLTRANSFERASE"/>
    <property type="match status" value="1"/>
</dbReference>
<dbReference type="SUPFAM" id="SSF53335">
    <property type="entry name" value="S-adenosyl-L-methionine-dependent methyltransferases"/>
    <property type="match status" value="1"/>
</dbReference>
<dbReference type="GO" id="GO:0000009">
    <property type="term" value="F:alpha-1,6-mannosyltransferase activity"/>
    <property type="evidence" value="ECO:0007669"/>
    <property type="project" value="InterPro"/>
</dbReference>
<sequence length="699" mass="77675">MPFWGRWQDRCSESVSCRPGHHEVRCSWAAEEGLDISVLAGGPRRIERINFIADDSPKLIPKIIHQTYKDTHVPASVKPLMQSWRRKNNDWEIRFYDDAACLRFVAREFPEYLEAYKALPKDVERSDFFRYMVVLRLGGVYADVDTECRQPLNQVIEPRDTLVVSWENEFATAEQARRRAYVRKRQILQWVFAAAPGHPALREICEFVANRARASFGLADRDTLERTGPGPWTDIVLKHARLHPPSRKDSPFNVRILPQVAFGAHPMAFDGIPPDHPSIVVMHHFLGSWKIRRPRDLLRFSVIKRLVLTVWHFFHPLPELPRANIGEMEEALPFDRREKVLYPVSVSWQPAFTVMVDLVGQGEVQAGEDVCHVLSQYGAWQPALNHKRSPTVVEALVGSQGGKGAEQRVLLDVGAGLGIHSLAAAARGQKVIAVELSPASLAALNASIAFNGFDKLITVHQVALGAKEEAICVPASKEEGRALLHGYGDPASHDIRGLGEVGCRQGARRVQGSVLVPPNTQVGAVRIGAPGWEGWVLEGLQEILTQANPPLVIMLELHPGHLESHGFPGGATAVLEHLYDLGYTDISHSGHVCDERWHNITRSRQRRGVPRPASMKQPTWCKLPPEKFGLVASRVAPDIPENILFTRAVPLLQQQEEDARADSALRLQLPGTVSQRAGSSSAPVDCPIETLTHVAAVIL</sequence>
<dbReference type="InterPro" id="IPR029044">
    <property type="entry name" value="Nucleotide-diphossugar_trans"/>
</dbReference>
<gene>
    <name evidence="1" type="ORF">WJX73_001503</name>
</gene>
<reference evidence="1 2" key="1">
    <citation type="journal article" date="2024" name="Nat. Commun.">
        <title>Phylogenomics reveals the evolutionary origins of lichenization in chlorophyte algae.</title>
        <authorList>
            <person name="Puginier C."/>
            <person name="Libourel C."/>
            <person name="Otte J."/>
            <person name="Skaloud P."/>
            <person name="Haon M."/>
            <person name="Grisel S."/>
            <person name="Petersen M."/>
            <person name="Berrin J.G."/>
            <person name="Delaux P.M."/>
            <person name="Dal Grande F."/>
            <person name="Keller J."/>
        </authorList>
    </citation>
    <scope>NUCLEOTIDE SEQUENCE [LARGE SCALE GENOMIC DNA]</scope>
    <source>
        <strain evidence="1 2">SAG 2036</strain>
    </source>
</reference>
<proteinExistence type="predicted"/>
<dbReference type="NCBIfam" id="TIGR01444">
    <property type="entry name" value="fkbM_fam"/>
    <property type="match status" value="1"/>
</dbReference>
<dbReference type="Pfam" id="PF04488">
    <property type="entry name" value="Gly_transf_sug"/>
    <property type="match status" value="1"/>
</dbReference>
<dbReference type="InterPro" id="IPR029063">
    <property type="entry name" value="SAM-dependent_MTases_sf"/>
</dbReference>
<keyword evidence="2" id="KW-1185">Reference proteome</keyword>
<dbReference type="Gene3D" id="3.40.50.150">
    <property type="entry name" value="Vaccinia Virus protein VP39"/>
    <property type="match status" value="1"/>
</dbReference>
<organism evidence="1 2">
    <name type="scientific">Symbiochloris irregularis</name>
    <dbReference type="NCBI Taxonomy" id="706552"/>
    <lineage>
        <taxon>Eukaryota</taxon>
        <taxon>Viridiplantae</taxon>
        <taxon>Chlorophyta</taxon>
        <taxon>core chlorophytes</taxon>
        <taxon>Trebouxiophyceae</taxon>
        <taxon>Trebouxiales</taxon>
        <taxon>Trebouxiaceae</taxon>
        <taxon>Symbiochloris</taxon>
    </lineage>
</organism>
<evidence type="ECO:0000313" key="2">
    <source>
        <dbReference type="Proteomes" id="UP001465755"/>
    </source>
</evidence>
<dbReference type="SUPFAM" id="SSF53448">
    <property type="entry name" value="Nucleotide-diphospho-sugar transferases"/>
    <property type="match status" value="1"/>
</dbReference>
<dbReference type="InterPro" id="IPR039367">
    <property type="entry name" value="Och1-like"/>
</dbReference>
<dbReference type="EMBL" id="JALJOQ010000002">
    <property type="protein sequence ID" value="KAK9813844.1"/>
    <property type="molecule type" value="Genomic_DNA"/>
</dbReference>
<dbReference type="InterPro" id="IPR007577">
    <property type="entry name" value="GlycoTrfase_DXD_sugar-bd_CS"/>
</dbReference>
<dbReference type="InterPro" id="IPR006342">
    <property type="entry name" value="FkbM_mtfrase"/>
</dbReference>
<evidence type="ECO:0000313" key="1">
    <source>
        <dbReference type="EMBL" id="KAK9813844.1"/>
    </source>
</evidence>
<name>A0AAW1Q0B9_9CHLO</name>
<accession>A0AAW1Q0B9</accession>
<dbReference type="Gene3D" id="3.90.550.20">
    <property type="match status" value="1"/>
</dbReference>
<protein>
    <submittedName>
        <fullName evidence="1">Uncharacterized protein</fullName>
    </submittedName>
</protein>
<comment type="caution">
    <text evidence="1">The sequence shown here is derived from an EMBL/GenBank/DDBJ whole genome shotgun (WGS) entry which is preliminary data.</text>
</comment>
<dbReference type="AlphaFoldDB" id="A0AAW1Q0B9"/>